<dbReference type="AlphaFoldDB" id="A0AAE3MH96"/>
<evidence type="ECO:0000313" key="1">
    <source>
        <dbReference type="EMBL" id="MCW3807032.1"/>
    </source>
</evidence>
<accession>A0AAE3MH96</accession>
<sequence>MEQKIQSRILIIIWVVLFISCTNRYKGDSDYSGYIGSWEIEIQELPNIERLSFTMNLSEKDSSIIGEIVEEGGDTVDITKIIIEDGFLNTRYNWSGHDVGFKVRISEKNKNLLEGSFMRFFDVTGKRNS</sequence>
<evidence type="ECO:0000313" key="2">
    <source>
        <dbReference type="Proteomes" id="UP001207408"/>
    </source>
</evidence>
<gene>
    <name evidence="1" type="ORF">OM074_15450</name>
</gene>
<comment type="caution">
    <text evidence="1">The sequence shown here is derived from an EMBL/GenBank/DDBJ whole genome shotgun (WGS) entry which is preliminary data.</text>
</comment>
<name>A0AAE3MH96_9BACT</name>
<proteinExistence type="predicted"/>
<dbReference type="EMBL" id="JAPDPI010000036">
    <property type="protein sequence ID" value="MCW3807032.1"/>
    <property type="molecule type" value="Genomic_DNA"/>
</dbReference>
<dbReference type="Proteomes" id="UP001207408">
    <property type="component" value="Unassembled WGS sequence"/>
</dbReference>
<organism evidence="1 2">
    <name type="scientific">Plebeiibacterium marinum</name>
    <dbReference type="NCBI Taxonomy" id="2992111"/>
    <lineage>
        <taxon>Bacteria</taxon>
        <taxon>Pseudomonadati</taxon>
        <taxon>Bacteroidota</taxon>
        <taxon>Bacteroidia</taxon>
        <taxon>Marinilabiliales</taxon>
        <taxon>Marinilabiliaceae</taxon>
        <taxon>Plebeiibacterium</taxon>
    </lineage>
</organism>
<dbReference type="PROSITE" id="PS51257">
    <property type="entry name" value="PROKAR_LIPOPROTEIN"/>
    <property type="match status" value="1"/>
</dbReference>
<reference evidence="1" key="1">
    <citation type="submission" date="2022-10" db="EMBL/GenBank/DDBJ databases">
        <authorList>
            <person name="Yu W.X."/>
        </authorList>
    </citation>
    <scope>NUCLEOTIDE SEQUENCE</scope>
    <source>
        <strain evidence="1">D04</strain>
    </source>
</reference>
<protein>
    <submittedName>
        <fullName evidence="1">Uncharacterized protein</fullName>
    </submittedName>
</protein>
<keyword evidence="2" id="KW-1185">Reference proteome</keyword>
<dbReference type="RefSeq" id="WP_301201041.1">
    <property type="nucleotide sequence ID" value="NZ_JAPDPI010000036.1"/>
</dbReference>